<name>A0A0E9WHC2_ANGAN</name>
<dbReference type="AlphaFoldDB" id="A0A0E9WHC2"/>
<accession>A0A0E9WHC2</accession>
<proteinExistence type="predicted"/>
<sequence>MSSEHVLELQNPFSLNFHYSERRVRNRWCLSWKPVPGKLDVVLHRQAHRSWLYTIICVPPVDWGHQLVNRQ</sequence>
<reference evidence="1" key="2">
    <citation type="journal article" date="2015" name="Fish Shellfish Immunol.">
        <title>Early steps in the European eel (Anguilla anguilla)-Vibrio vulnificus interaction in the gills: Role of the RtxA13 toxin.</title>
        <authorList>
            <person name="Callol A."/>
            <person name="Pajuelo D."/>
            <person name="Ebbesson L."/>
            <person name="Teles M."/>
            <person name="MacKenzie S."/>
            <person name="Amaro C."/>
        </authorList>
    </citation>
    <scope>NUCLEOTIDE SEQUENCE</scope>
</reference>
<protein>
    <submittedName>
        <fullName evidence="1">Uncharacterized protein</fullName>
    </submittedName>
</protein>
<evidence type="ECO:0000313" key="1">
    <source>
        <dbReference type="EMBL" id="JAH89742.1"/>
    </source>
</evidence>
<dbReference type="EMBL" id="GBXM01018835">
    <property type="protein sequence ID" value="JAH89742.1"/>
    <property type="molecule type" value="Transcribed_RNA"/>
</dbReference>
<organism evidence="1">
    <name type="scientific">Anguilla anguilla</name>
    <name type="common">European freshwater eel</name>
    <name type="synonym">Muraena anguilla</name>
    <dbReference type="NCBI Taxonomy" id="7936"/>
    <lineage>
        <taxon>Eukaryota</taxon>
        <taxon>Metazoa</taxon>
        <taxon>Chordata</taxon>
        <taxon>Craniata</taxon>
        <taxon>Vertebrata</taxon>
        <taxon>Euteleostomi</taxon>
        <taxon>Actinopterygii</taxon>
        <taxon>Neopterygii</taxon>
        <taxon>Teleostei</taxon>
        <taxon>Anguilliformes</taxon>
        <taxon>Anguillidae</taxon>
        <taxon>Anguilla</taxon>
    </lineage>
</organism>
<reference evidence="1" key="1">
    <citation type="submission" date="2014-11" db="EMBL/GenBank/DDBJ databases">
        <authorList>
            <person name="Amaro Gonzalez C."/>
        </authorList>
    </citation>
    <scope>NUCLEOTIDE SEQUENCE</scope>
</reference>